<evidence type="ECO:0000256" key="1">
    <source>
        <dbReference type="ARBA" id="ARBA00004196"/>
    </source>
</evidence>
<gene>
    <name evidence="6" type="ORF">OOZ35_03800</name>
</gene>
<keyword evidence="3" id="KW-1015">Disulfide bond</keyword>
<organism evidence="6 7">
    <name type="scientific">Mesoflavibacter profundi</name>
    <dbReference type="NCBI Taxonomy" id="2708110"/>
    <lineage>
        <taxon>Bacteria</taxon>
        <taxon>Pseudomonadati</taxon>
        <taxon>Bacteroidota</taxon>
        <taxon>Flavobacteriia</taxon>
        <taxon>Flavobacteriales</taxon>
        <taxon>Flavobacteriaceae</taxon>
        <taxon>Mesoflavibacter</taxon>
    </lineage>
</organism>
<dbReference type="InterPro" id="IPR012336">
    <property type="entry name" value="Thioredoxin-like_fold"/>
</dbReference>
<keyword evidence="7" id="KW-1185">Reference proteome</keyword>
<accession>A0ABT4RXT0</accession>
<dbReference type="Proteomes" id="UP001149142">
    <property type="component" value="Unassembled WGS sequence"/>
</dbReference>
<dbReference type="CDD" id="cd02966">
    <property type="entry name" value="TlpA_like_family"/>
    <property type="match status" value="1"/>
</dbReference>
<comment type="caution">
    <text evidence="6">The sequence shown here is derived from an EMBL/GenBank/DDBJ whole genome shotgun (WGS) entry which is preliminary data.</text>
</comment>
<feature type="domain" description="Thioredoxin" evidence="5">
    <location>
        <begin position="263"/>
        <end position="401"/>
    </location>
</feature>
<evidence type="ECO:0000259" key="5">
    <source>
        <dbReference type="PROSITE" id="PS51352"/>
    </source>
</evidence>
<dbReference type="PROSITE" id="PS00194">
    <property type="entry name" value="THIOREDOXIN_1"/>
    <property type="match status" value="1"/>
</dbReference>
<sequence length="401" mass="45604">MSIFNRIFGIAIIYLLCTCNKNADNVETKTSVNPTPILKLENNQFYISGLTFSDSLKTVYLSRIETNVPQIIDSAIVKDKTFNFTGFISNPEEYIITTNLSDSPFRFLVDASKIEVFINQNVEKSASYSSTTIQKQYKSYRDSITAFRNKGVKLYYDLKGDFSSKKIEKLKLDRVKLFAERSRYTRDFIKSNPNSYLSVILLKNEIDAYGIKEIRTLFDNLSPDLKSIASVKTLDSVITEIETTDRNSKIIDIKVAETPSKKLEYRPKAYDFSGVSPYGETLSLQSIPKGKVILIDFWASWCGPCRATNPQLVTLYNKYHNQGLEIFSISEDKGTTEWINAIATDNLHWDYHIIDNNKSIAFRYGVESIPFKLLIDKNGNIASEKISGNALESRIKTLLAE</sequence>
<proteinExistence type="predicted"/>
<dbReference type="InterPro" id="IPR036249">
    <property type="entry name" value="Thioredoxin-like_sf"/>
</dbReference>
<evidence type="ECO:0000256" key="2">
    <source>
        <dbReference type="ARBA" id="ARBA00022748"/>
    </source>
</evidence>
<dbReference type="InterPro" id="IPR050553">
    <property type="entry name" value="Thioredoxin_ResA/DsbE_sf"/>
</dbReference>
<evidence type="ECO:0000256" key="4">
    <source>
        <dbReference type="ARBA" id="ARBA00023284"/>
    </source>
</evidence>
<protein>
    <submittedName>
        <fullName evidence="6">AhpC/TSA family protein</fullName>
    </submittedName>
</protein>
<dbReference type="PANTHER" id="PTHR42852:SF6">
    <property type="entry name" value="THIOL:DISULFIDE INTERCHANGE PROTEIN DSBE"/>
    <property type="match status" value="1"/>
</dbReference>
<name>A0ABT4RXT0_9FLAO</name>
<evidence type="ECO:0000256" key="3">
    <source>
        <dbReference type="ARBA" id="ARBA00023157"/>
    </source>
</evidence>
<dbReference type="SUPFAM" id="SSF52833">
    <property type="entry name" value="Thioredoxin-like"/>
    <property type="match status" value="1"/>
</dbReference>
<dbReference type="Gene3D" id="3.40.30.10">
    <property type="entry name" value="Glutaredoxin"/>
    <property type="match status" value="1"/>
</dbReference>
<dbReference type="Pfam" id="PF13905">
    <property type="entry name" value="Thioredoxin_8"/>
    <property type="match status" value="1"/>
</dbReference>
<dbReference type="InterPro" id="IPR025380">
    <property type="entry name" value="DUF4369"/>
</dbReference>
<evidence type="ECO:0000313" key="7">
    <source>
        <dbReference type="Proteomes" id="UP001149142"/>
    </source>
</evidence>
<evidence type="ECO:0000313" key="6">
    <source>
        <dbReference type="EMBL" id="MDA0176611.1"/>
    </source>
</evidence>
<dbReference type="EMBL" id="JAPFGC010000002">
    <property type="protein sequence ID" value="MDA0176611.1"/>
    <property type="molecule type" value="Genomic_DNA"/>
</dbReference>
<keyword evidence="4" id="KW-0676">Redox-active center</keyword>
<dbReference type="PANTHER" id="PTHR42852">
    <property type="entry name" value="THIOL:DISULFIDE INTERCHANGE PROTEIN DSBE"/>
    <property type="match status" value="1"/>
</dbReference>
<dbReference type="PROSITE" id="PS51352">
    <property type="entry name" value="THIOREDOXIN_2"/>
    <property type="match status" value="1"/>
</dbReference>
<reference evidence="6" key="1">
    <citation type="submission" date="2022-11" db="EMBL/GenBank/DDBJ databases">
        <title>Refractory cell wall polysaccharides provide important carbon source for microbial heterotrophs in the hadal ocean.</title>
        <authorList>
            <person name="Zhu X."/>
        </authorList>
    </citation>
    <scope>NUCLEOTIDE SEQUENCE</scope>
    <source>
        <strain evidence="6">MTRN7</strain>
    </source>
</reference>
<dbReference type="InterPro" id="IPR013766">
    <property type="entry name" value="Thioredoxin_domain"/>
</dbReference>
<dbReference type="Pfam" id="PF14289">
    <property type="entry name" value="DUF4369"/>
    <property type="match status" value="1"/>
</dbReference>
<dbReference type="RefSeq" id="WP_270005105.1">
    <property type="nucleotide sequence ID" value="NZ_JAPFGC010000002.1"/>
</dbReference>
<comment type="subcellular location">
    <subcellularLocation>
        <location evidence="1">Cell envelope</location>
    </subcellularLocation>
</comment>
<dbReference type="InterPro" id="IPR017937">
    <property type="entry name" value="Thioredoxin_CS"/>
</dbReference>
<keyword evidence="2" id="KW-0201">Cytochrome c-type biogenesis</keyword>